<comment type="similarity">
    <text evidence="7">Belongs to the HMX homeobox family.</text>
</comment>
<evidence type="ECO:0000256" key="1">
    <source>
        <dbReference type="ARBA" id="ARBA00004123"/>
    </source>
</evidence>
<proteinExistence type="inferred from homology"/>
<dbReference type="PANTHER" id="PTHR46110">
    <property type="entry name" value="HOMEOBOX PROTEIN HMX"/>
    <property type="match status" value="1"/>
</dbReference>
<evidence type="ECO:0000259" key="11">
    <source>
        <dbReference type="PROSITE" id="PS50071"/>
    </source>
</evidence>
<evidence type="ECO:0000256" key="10">
    <source>
        <dbReference type="SAM" id="MobiDB-lite"/>
    </source>
</evidence>
<feature type="compositionally biased region" description="Polar residues" evidence="10">
    <location>
        <begin position="167"/>
        <end position="192"/>
    </location>
</feature>
<evidence type="ECO:0000256" key="3">
    <source>
        <dbReference type="ARBA" id="ARBA00023125"/>
    </source>
</evidence>
<keyword evidence="13" id="KW-1185">Reference proteome</keyword>
<dbReference type="SMART" id="SM00389">
    <property type="entry name" value="HOX"/>
    <property type="match status" value="1"/>
</dbReference>
<evidence type="ECO:0000256" key="6">
    <source>
        <dbReference type="ARBA" id="ARBA00023242"/>
    </source>
</evidence>
<reference evidence="12" key="1">
    <citation type="journal article" date="2023" name="Insect Mol. Biol.">
        <title>Genome sequencing provides insights into the evolution of gene families encoding plant cell wall-degrading enzymes in longhorned beetles.</title>
        <authorList>
            <person name="Shin N.R."/>
            <person name="Okamura Y."/>
            <person name="Kirsch R."/>
            <person name="Pauchet Y."/>
        </authorList>
    </citation>
    <scope>NUCLEOTIDE SEQUENCE</scope>
    <source>
        <strain evidence="12">MMC_N1</strain>
    </source>
</reference>
<feature type="compositionally biased region" description="Low complexity" evidence="10">
    <location>
        <begin position="14"/>
        <end position="27"/>
    </location>
</feature>
<dbReference type="CDD" id="cd00086">
    <property type="entry name" value="homeodomain"/>
    <property type="match status" value="1"/>
</dbReference>
<dbReference type="PROSITE" id="PS00027">
    <property type="entry name" value="HOMEOBOX_1"/>
    <property type="match status" value="1"/>
</dbReference>
<accession>A0ABQ9JVS6</accession>
<keyword evidence="3 8" id="KW-0238">DNA-binding</keyword>
<evidence type="ECO:0000256" key="5">
    <source>
        <dbReference type="ARBA" id="ARBA00023163"/>
    </source>
</evidence>
<feature type="compositionally biased region" description="Acidic residues" evidence="10">
    <location>
        <begin position="246"/>
        <end position="258"/>
    </location>
</feature>
<dbReference type="InterPro" id="IPR051300">
    <property type="entry name" value="HMX_Homeobox_TF"/>
</dbReference>
<feature type="compositionally biased region" description="Polar residues" evidence="10">
    <location>
        <begin position="267"/>
        <end position="278"/>
    </location>
</feature>
<evidence type="ECO:0000256" key="8">
    <source>
        <dbReference type="PROSITE-ProRule" id="PRU00108"/>
    </source>
</evidence>
<comment type="caution">
    <text evidence="12">The sequence shown here is derived from an EMBL/GenBank/DDBJ whole genome shotgun (WGS) entry which is preliminary data.</text>
</comment>
<dbReference type="Proteomes" id="UP001162164">
    <property type="component" value="Unassembled WGS sequence"/>
</dbReference>
<feature type="region of interest" description="Disordered" evidence="10">
    <location>
        <begin position="236"/>
        <end position="288"/>
    </location>
</feature>
<feature type="region of interest" description="Disordered" evidence="10">
    <location>
        <begin position="150"/>
        <end position="222"/>
    </location>
</feature>
<dbReference type="Gene3D" id="1.10.10.60">
    <property type="entry name" value="Homeodomain-like"/>
    <property type="match status" value="1"/>
</dbReference>
<evidence type="ECO:0000313" key="13">
    <source>
        <dbReference type="Proteomes" id="UP001162164"/>
    </source>
</evidence>
<evidence type="ECO:0000313" key="12">
    <source>
        <dbReference type="EMBL" id="KAJ8982420.1"/>
    </source>
</evidence>
<comment type="subcellular location">
    <subcellularLocation>
        <location evidence="1 8 9">Nucleus</location>
    </subcellularLocation>
</comment>
<evidence type="ECO:0000256" key="7">
    <source>
        <dbReference type="ARBA" id="ARBA00038165"/>
    </source>
</evidence>
<dbReference type="PRINTS" id="PR00024">
    <property type="entry name" value="HOMEOBOX"/>
</dbReference>
<dbReference type="EMBL" id="JAPWTJ010000124">
    <property type="protein sequence ID" value="KAJ8982420.1"/>
    <property type="molecule type" value="Genomic_DNA"/>
</dbReference>
<evidence type="ECO:0000256" key="9">
    <source>
        <dbReference type="RuleBase" id="RU000682"/>
    </source>
</evidence>
<feature type="region of interest" description="Disordered" evidence="10">
    <location>
        <begin position="1"/>
        <end position="76"/>
    </location>
</feature>
<dbReference type="InterPro" id="IPR017970">
    <property type="entry name" value="Homeobox_CS"/>
</dbReference>
<sequence>MSSPVRDIEVNVVSSPESTSRNSSPEPENYRLISHGSSVTTCFPVIKTSEDDEKSDKDTKATPPAKGSGGSTNFSISSILSRSEPTAKKNGFMSGAHSGQNAVEAGLPPGSDSAVLSRLGLMSHFGALAAASSRYAALCGTPTDPRTLPWYWGRIPSQIPQDKHSPNGCSTNDDQSPPTSPRENPTPVNNTESRSPRPSSPSDHQRSPPSSPHQPNMLSSSHPAFLDQNYLSMRSKSPYRESDSMVIDEEVDDEESDYDNEKDKKIQNSNMSPGNSLSNKRKKKTRTVFSRSQLESTFDMKRYLSSSERAGLAASLHLTETQVKIWFQNRRNKWKRQLAAELEAANMAHAAQRLVRVPILYHESTNSSMRHPFEQNHPLGLHHPLDGSRESAGNSSVVTSAGYPSSLYYHHQAAVAAAVHSLPSSPVNRPPMSGLV</sequence>
<organism evidence="12 13">
    <name type="scientific">Molorchus minor</name>
    <dbReference type="NCBI Taxonomy" id="1323400"/>
    <lineage>
        <taxon>Eukaryota</taxon>
        <taxon>Metazoa</taxon>
        <taxon>Ecdysozoa</taxon>
        <taxon>Arthropoda</taxon>
        <taxon>Hexapoda</taxon>
        <taxon>Insecta</taxon>
        <taxon>Pterygota</taxon>
        <taxon>Neoptera</taxon>
        <taxon>Endopterygota</taxon>
        <taxon>Coleoptera</taxon>
        <taxon>Polyphaga</taxon>
        <taxon>Cucujiformia</taxon>
        <taxon>Chrysomeloidea</taxon>
        <taxon>Cerambycidae</taxon>
        <taxon>Lamiinae</taxon>
        <taxon>Monochamini</taxon>
        <taxon>Molorchus</taxon>
    </lineage>
</organism>
<dbReference type="PANTHER" id="PTHR46110:SF3">
    <property type="entry name" value="HOMEOBOX PROTEIN HMX"/>
    <property type="match status" value="1"/>
</dbReference>
<keyword evidence="5" id="KW-0804">Transcription</keyword>
<keyword evidence="6 8" id="KW-0539">Nucleus</keyword>
<protein>
    <recommendedName>
        <fullName evidence="11">Homeobox domain-containing protein</fullName>
    </recommendedName>
</protein>
<feature type="region of interest" description="Disordered" evidence="10">
    <location>
        <begin position="368"/>
        <end position="397"/>
    </location>
</feature>
<evidence type="ECO:0000256" key="4">
    <source>
        <dbReference type="ARBA" id="ARBA00023155"/>
    </source>
</evidence>
<feature type="DNA-binding region" description="Homeobox" evidence="8">
    <location>
        <begin position="279"/>
        <end position="338"/>
    </location>
</feature>
<dbReference type="InterPro" id="IPR009057">
    <property type="entry name" value="Homeodomain-like_sf"/>
</dbReference>
<dbReference type="Pfam" id="PF00046">
    <property type="entry name" value="Homeodomain"/>
    <property type="match status" value="1"/>
</dbReference>
<evidence type="ECO:0000256" key="2">
    <source>
        <dbReference type="ARBA" id="ARBA00023015"/>
    </source>
</evidence>
<keyword evidence="4 8" id="KW-0371">Homeobox</keyword>
<dbReference type="InterPro" id="IPR001356">
    <property type="entry name" value="HD"/>
</dbReference>
<gene>
    <name evidence="12" type="ORF">NQ317_007768</name>
</gene>
<dbReference type="SUPFAM" id="SSF46689">
    <property type="entry name" value="Homeodomain-like"/>
    <property type="match status" value="1"/>
</dbReference>
<dbReference type="InterPro" id="IPR020479">
    <property type="entry name" value="HD_metazoa"/>
</dbReference>
<feature type="domain" description="Homeobox" evidence="11">
    <location>
        <begin position="277"/>
        <end position="337"/>
    </location>
</feature>
<keyword evidence="2" id="KW-0805">Transcription regulation</keyword>
<name>A0ABQ9JVS6_9CUCU</name>
<dbReference type="PROSITE" id="PS50071">
    <property type="entry name" value="HOMEOBOX_2"/>
    <property type="match status" value="1"/>
</dbReference>